<feature type="domain" description="Response regulatory" evidence="3">
    <location>
        <begin position="3"/>
        <end position="119"/>
    </location>
</feature>
<dbReference type="InterPro" id="IPR011006">
    <property type="entry name" value="CheY-like_superfamily"/>
</dbReference>
<keyword evidence="1 2" id="KW-0597">Phosphoprotein</keyword>
<dbReference type="PANTHER" id="PTHR44591:SF3">
    <property type="entry name" value="RESPONSE REGULATORY DOMAIN-CONTAINING PROTEIN"/>
    <property type="match status" value="1"/>
</dbReference>
<proteinExistence type="predicted"/>
<dbReference type="PROSITE" id="PS50110">
    <property type="entry name" value="RESPONSE_REGULATORY"/>
    <property type="match status" value="1"/>
</dbReference>
<evidence type="ECO:0000256" key="1">
    <source>
        <dbReference type="ARBA" id="ARBA00022553"/>
    </source>
</evidence>
<organism evidence="4 5">
    <name type="scientific">Kouleothrix aurantiaca</name>
    <dbReference type="NCBI Taxonomy" id="186479"/>
    <lineage>
        <taxon>Bacteria</taxon>
        <taxon>Bacillati</taxon>
        <taxon>Chloroflexota</taxon>
        <taxon>Chloroflexia</taxon>
        <taxon>Chloroflexales</taxon>
        <taxon>Roseiflexineae</taxon>
        <taxon>Roseiflexaceae</taxon>
        <taxon>Kouleothrix</taxon>
    </lineage>
</organism>
<dbReference type="SUPFAM" id="SSF52172">
    <property type="entry name" value="CheY-like"/>
    <property type="match status" value="1"/>
</dbReference>
<dbReference type="AlphaFoldDB" id="A0A0P9EYV0"/>
<feature type="modified residue" description="4-aspartylphosphate" evidence="2">
    <location>
        <position position="54"/>
    </location>
</feature>
<evidence type="ECO:0000313" key="5">
    <source>
        <dbReference type="Proteomes" id="UP000050509"/>
    </source>
</evidence>
<comment type="caution">
    <text evidence="4">The sequence shown here is derived from an EMBL/GenBank/DDBJ whole genome shotgun (WGS) entry which is preliminary data.</text>
</comment>
<protein>
    <recommendedName>
        <fullName evidence="3">Response regulatory domain-containing protein</fullName>
    </recommendedName>
</protein>
<feature type="non-terminal residue" evidence="4">
    <location>
        <position position="119"/>
    </location>
</feature>
<dbReference type="GO" id="GO:0000160">
    <property type="term" value="P:phosphorelay signal transduction system"/>
    <property type="evidence" value="ECO:0007669"/>
    <property type="project" value="InterPro"/>
</dbReference>
<keyword evidence="5" id="KW-1185">Reference proteome</keyword>
<accession>A0A0P9EYV0</accession>
<evidence type="ECO:0000256" key="2">
    <source>
        <dbReference type="PROSITE-ProRule" id="PRU00169"/>
    </source>
</evidence>
<evidence type="ECO:0000259" key="3">
    <source>
        <dbReference type="PROSITE" id="PS50110"/>
    </source>
</evidence>
<sequence>MSHVLIVDDNLVNRKLLARALADLGHRTSAAADGEAALELLRAEPDTFDLVLLDVLMPRLDGYEVLAAIKSDPALRELPVIMITAVDELDSAIRCIELGATDYLHKPFNVALLLARLST</sequence>
<name>A0A0P9EYV0_9CHLR</name>
<dbReference type="Gene3D" id="3.40.50.2300">
    <property type="match status" value="1"/>
</dbReference>
<reference evidence="4 5" key="1">
    <citation type="submission" date="2015-09" db="EMBL/GenBank/DDBJ databases">
        <title>Draft genome sequence of Kouleothrix aurantiaca JCM 19913.</title>
        <authorList>
            <person name="Hemp J."/>
        </authorList>
    </citation>
    <scope>NUCLEOTIDE SEQUENCE [LARGE SCALE GENOMIC DNA]</scope>
    <source>
        <strain evidence="4 5">COM-B</strain>
    </source>
</reference>
<dbReference type="InterPro" id="IPR001789">
    <property type="entry name" value="Sig_transdc_resp-reg_receiver"/>
</dbReference>
<dbReference type="Pfam" id="PF00072">
    <property type="entry name" value="Response_reg"/>
    <property type="match status" value="1"/>
</dbReference>
<dbReference type="SMART" id="SM00448">
    <property type="entry name" value="REC"/>
    <property type="match status" value="1"/>
</dbReference>
<dbReference type="EMBL" id="LJCR01003752">
    <property type="protein sequence ID" value="KPV44296.1"/>
    <property type="molecule type" value="Genomic_DNA"/>
</dbReference>
<gene>
    <name evidence="4" type="ORF">SE17_44245</name>
</gene>
<dbReference type="InterPro" id="IPR050595">
    <property type="entry name" value="Bact_response_regulator"/>
</dbReference>
<dbReference type="Proteomes" id="UP000050509">
    <property type="component" value="Unassembled WGS sequence"/>
</dbReference>
<dbReference type="PANTHER" id="PTHR44591">
    <property type="entry name" value="STRESS RESPONSE REGULATOR PROTEIN 1"/>
    <property type="match status" value="1"/>
</dbReference>
<evidence type="ECO:0000313" key="4">
    <source>
        <dbReference type="EMBL" id="KPV44296.1"/>
    </source>
</evidence>